<dbReference type="InterPro" id="IPR024909">
    <property type="entry name" value="Cys-tRNA/MSH_ligase"/>
</dbReference>
<dbReference type="CDD" id="cd00672">
    <property type="entry name" value="CysRS_core"/>
    <property type="match status" value="1"/>
</dbReference>
<evidence type="ECO:0000256" key="9">
    <source>
        <dbReference type="ARBA" id="ARBA00023146"/>
    </source>
</evidence>
<evidence type="ECO:0000256" key="2">
    <source>
        <dbReference type="ARBA" id="ARBA00011245"/>
    </source>
</evidence>
<dbReference type="Pfam" id="PF09190">
    <property type="entry name" value="DALR_2"/>
    <property type="match status" value="1"/>
</dbReference>
<dbReference type="InterPro" id="IPR015803">
    <property type="entry name" value="Cys-tRNA-ligase"/>
</dbReference>
<feature type="domain" description="Cysteinyl-tRNA synthetase class Ia DALR" evidence="11">
    <location>
        <begin position="361"/>
        <end position="419"/>
    </location>
</feature>
<keyword evidence="5 10" id="KW-0547">Nucleotide-binding</keyword>
<dbReference type="InterPro" id="IPR014729">
    <property type="entry name" value="Rossmann-like_a/b/a_fold"/>
</dbReference>
<organism evidence="12 13">
    <name type="scientific">Nibricoccus aquaticus</name>
    <dbReference type="NCBI Taxonomy" id="2576891"/>
    <lineage>
        <taxon>Bacteria</taxon>
        <taxon>Pseudomonadati</taxon>
        <taxon>Verrucomicrobiota</taxon>
        <taxon>Opitutia</taxon>
        <taxon>Opitutales</taxon>
        <taxon>Opitutaceae</taxon>
        <taxon>Nibricoccus</taxon>
    </lineage>
</organism>
<evidence type="ECO:0000313" key="12">
    <source>
        <dbReference type="EMBL" id="ATC62598.1"/>
    </source>
</evidence>
<dbReference type="PRINTS" id="PR00983">
    <property type="entry name" value="TRNASYNTHCYS"/>
</dbReference>
<keyword evidence="3 10" id="KW-0436">Ligase</keyword>
<dbReference type="GO" id="GO:0004817">
    <property type="term" value="F:cysteine-tRNA ligase activity"/>
    <property type="evidence" value="ECO:0007669"/>
    <property type="project" value="UniProtKB-UniRule"/>
</dbReference>
<keyword evidence="10" id="KW-0963">Cytoplasm</keyword>
<evidence type="ECO:0000256" key="8">
    <source>
        <dbReference type="ARBA" id="ARBA00022917"/>
    </source>
</evidence>
<dbReference type="HAMAP" id="MF_00041">
    <property type="entry name" value="Cys_tRNA_synth"/>
    <property type="match status" value="1"/>
</dbReference>
<dbReference type="InterPro" id="IPR032678">
    <property type="entry name" value="tRNA-synt_1_cat_dom"/>
</dbReference>
<dbReference type="PANTHER" id="PTHR10890:SF25">
    <property type="entry name" value="CYSTEINE--TRNA LIGASE, CHLOROPLASTIC_MITOCHONDRIAL"/>
    <property type="match status" value="1"/>
</dbReference>
<dbReference type="EMBL" id="CP023344">
    <property type="protein sequence ID" value="ATC62598.1"/>
    <property type="molecule type" value="Genomic_DNA"/>
</dbReference>
<dbReference type="KEGG" id="vbh:CMV30_00645"/>
<feature type="binding site" evidence="10">
    <location>
        <position position="285"/>
    </location>
    <ligand>
        <name>ATP</name>
        <dbReference type="ChEBI" id="CHEBI:30616"/>
    </ligand>
</feature>
<dbReference type="NCBIfam" id="TIGR00435">
    <property type="entry name" value="cysS"/>
    <property type="match status" value="1"/>
</dbReference>
<proteinExistence type="inferred from homology"/>
<dbReference type="Pfam" id="PF01406">
    <property type="entry name" value="tRNA-synt_1e"/>
    <property type="match status" value="1"/>
</dbReference>
<dbReference type="GO" id="GO:0005737">
    <property type="term" value="C:cytoplasm"/>
    <property type="evidence" value="ECO:0007669"/>
    <property type="project" value="UniProtKB-SubCell"/>
</dbReference>
<comment type="subunit">
    <text evidence="2 10">Monomer.</text>
</comment>
<reference evidence="12 13" key="1">
    <citation type="submission" date="2017-09" db="EMBL/GenBank/DDBJ databases">
        <title>Complete genome sequence of Verrucomicrobial strain HZ-65, isolated from freshwater.</title>
        <authorList>
            <person name="Choi A."/>
        </authorList>
    </citation>
    <scope>NUCLEOTIDE SEQUENCE [LARGE SCALE GENOMIC DNA]</scope>
    <source>
        <strain evidence="12 13">HZ-65</strain>
    </source>
</reference>
<dbReference type="InterPro" id="IPR015273">
    <property type="entry name" value="Cys-tRNA-synt_Ia_DALR"/>
</dbReference>
<comment type="similarity">
    <text evidence="1 10">Belongs to the class-I aminoacyl-tRNA synthetase family.</text>
</comment>
<protein>
    <recommendedName>
        <fullName evidence="10">Cysteine--tRNA ligase</fullName>
        <ecNumber evidence="10">6.1.1.16</ecNumber>
    </recommendedName>
    <alternativeName>
        <fullName evidence="10">Cysteinyl-tRNA synthetase</fullName>
        <shortName evidence="10">CysRS</shortName>
    </alternativeName>
</protein>
<keyword evidence="13" id="KW-1185">Reference proteome</keyword>
<feature type="binding site" evidence="10">
    <location>
        <position position="225"/>
    </location>
    <ligand>
        <name>Zn(2+)</name>
        <dbReference type="ChEBI" id="CHEBI:29105"/>
    </ligand>
</feature>
<name>A0A290QBA8_9BACT</name>
<evidence type="ECO:0000256" key="5">
    <source>
        <dbReference type="ARBA" id="ARBA00022741"/>
    </source>
</evidence>
<keyword evidence="6 10" id="KW-0862">Zinc</keyword>
<dbReference type="AlphaFoldDB" id="A0A290QBA8"/>
<keyword evidence="8 10" id="KW-0648">Protein biosynthesis</keyword>
<feature type="binding site" evidence="10">
    <location>
        <position position="254"/>
    </location>
    <ligand>
        <name>Zn(2+)</name>
        <dbReference type="ChEBI" id="CHEBI:29105"/>
    </ligand>
</feature>
<dbReference type="Proteomes" id="UP000217265">
    <property type="component" value="Chromosome"/>
</dbReference>
<evidence type="ECO:0000256" key="1">
    <source>
        <dbReference type="ARBA" id="ARBA00005594"/>
    </source>
</evidence>
<dbReference type="GO" id="GO:0008270">
    <property type="term" value="F:zinc ion binding"/>
    <property type="evidence" value="ECO:0007669"/>
    <property type="project" value="UniProtKB-UniRule"/>
</dbReference>
<feature type="short sequence motif" description="'KMSKS' region" evidence="10">
    <location>
        <begin position="282"/>
        <end position="286"/>
    </location>
</feature>
<evidence type="ECO:0000259" key="11">
    <source>
        <dbReference type="SMART" id="SM00840"/>
    </source>
</evidence>
<feature type="binding site" evidence="10">
    <location>
        <position position="30"/>
    </location>
    <ligand>
        <name>Zn(2+)</name>
        <dbReference type="ChEBI" id="CHEBI:29105"/>
    </ligand>
</feature>
<dbReference type="GO" id="GO:0005524">
    <property type="term" value="F:ATP binding"/>
    <property type="evidence" value="ECO:0007669"/>
    <property type="project" value="UniProtKB-UniRule"/>
</dbReference>
<dbReference type="Gene3D" id="3.40.50.620">
    <property type="entry name" value="HUPs"/>
    <property type="match status" value="1"/>
</dbReference>
<dbReference type="InterPro" id="IPR009080">
    <property type="entry name" value="tRNAsynth_Ia_anticodon-bd"/>
</dbReference>
<evidence type="ECO:0000256" key="10">
    <source>
        <dbReference type="HAMAP-Rule" id="MF_00041"/>
    </source>
</evidence>
<comment type="catalytic activity">
    <reaction evidence="10">
        <text>tRNA(Cys) + L-cysteine + ATP = L-cysteinyl-tRNA(Cys) + AMP + diphosphate</text>
        <dbReference type="Rhea" id="RHEA:17773"/>
        <dbReference type="Rhea" id="RHEA-COMP:9661"/>
        <dbReference type="Rhea" id="RHEA-COMP:9679"/>
        <dbReference type="ChEBI" id="CHEBI:30616"/>
        <dbReference type="ChEBI" id="CHEBI:33019"/>
        <dbReference type="ChEBI" id="CHEBI:35235"/>
        <dbReference type="ChEBI" id="CHEBI:78442"/>
        <dbReference type="ChEBI" id="CHEBI:78517"/>
        <dbReference type="ChEBI" id="CHEBI:456215"/>
        <dbReference type="EC" id="6.1.1.16"/>
    </reaction>
</comment>
<dbReference type="EC" id="6.1.1.16" evidence="10"/>
<dbReference type="GO" id="GO:0006423">
    <property type="term" value="P:cysteinyl-tRNA aminoacylation"/>
    <property type="evidence" value="ECO:0007669"/>
    <property type="project" value="UniProtKB-UniRule"/>
</dbReference>
<accession>A0A290QBA8</accession>
<sequence length="492" mass="54029">MPITLHDSLTRQPKVLAPSHADGVFRFYNCGPTVYAPAHIGNFRTFVVNDVLRRLLELEFGPDKVKHVRNLTDVDDKTIRRAREENRPLAEVTKQWTDKFHADCDALNCLRPHVEPAATDPRYMREQVNMIEVLMEKGNAYRAADGSVYFKVSSFEGYGALSRVKERELQLGSALAGKSQAADADEKEDMSDFALWKAWKAEDGPNKWPGPRGASEGRPGWHIECSAMSKAILGDTIDLHTGGVDLLFPHHENEIAQSQCCNGTTFANHWYHSEHLLVDGKKMSKSLGNLYTLDDLKAKGVSPMALRYALLAGHPRKQLNFTLDQLHAAESALTRLGKFRSVLSRAARDATPQPVPNDFGFVLDALRDDLNTPSALGVLFKIINDGADLEAAHAASYLQSFDLILRVLGLSLLEGNAVPASAYGASFSASYANATAVKAAAPAEVTALAEKRWAAKAAKDFKAADALRAEITATGWTMLDRKDGYSLEPVKK</sequence>
<comment type="subcellular location">
    <subcellularLocation>
        <location evidence="10">Cytoplasm</location>
    </subcellularLocation>
</comment>
<evidence type="ECO:0000256" key="7">
    <source>
        <dbReference type="ARBA" id="ARBA00022840"/>
    </source>
</evidence>
<keyword evidence="7 10" id="KW-0067">ATP-binding</keyword>
<keyword evidence="4 10" id="KW-0479">Metal-binding</keyword>
<dbReference type="Gene3D" id="1.20.120.1910">
    <property type="entry name" value="Cysteine-tRNA ligase, C-terminal anti-codon recognition domain"/>
    <property type="match status" value="1"/>
</dbReference>
<dbReference type="SUPFAM" id="SSF47323">
    <property type="entry name" value="Anticodon-binding domain of a subclass of class I aminoacyl-tRNA synthetases"/>
    <property type="match status" value="1"/>
</dbReference>
<dbReference type="SUPFAM" id="SSF52374">
    <property type="entry name" value="Nucleotidylyl transferase"/>
    <property type="match status" value="1"/>
</dbReference>
<gene>
    <name evidence="10" type="primary">cysS</name>
    <name evidence="12" type="ORF">CMV30_00645</name>
</gene>
<keyword evidence="9 10" id="KW-0030">Aminoacyl-tRNA synthetase</keyword>
<evidence type="ECO:0000256" key="4">
    <source>
        <dbReference type="ARBA" id="ARBA00022723"/>
    </source>
</evidence>
<dbReference type="OrthoDB" id="9815130at2"/>
<evidence type="ECO:0000256" key="3">
    <source>
        <dbReference type="ARBA" id="ARBA00022598"/>
    </source>
</evidence>
<dbReference type="RefSeq" id="WP_096054233.1">
    <property type="nucleotide sequence ID" value="NZ_CP023344.1"/>
</dbReference>
<dbReference type="PANTHER" id="PTHR10890">
    <property type="entry name" value="CYSTEINYL-TRNA SYNTHETASE"/>
    <property type="match status" value="1"/>
</dbReference>
<feature type="binding site" evidence="10">
    <location>
        <position position="250"/>
    </location>
    <ligand>
        <name>Zn(2+)</name>
        <dbReference type="ChEBI" id="CHEBI:29105"/>
    </ligand>
</feature>
<evidence type="ECO:0000313" key="13">
    <source>
        <dbReference type="Proteomes" id="UP000217265"/>
    </source>
</evidence>
<dbReference type="SMART" id="SM00840">
    <property type="entry name" value="DALR_2"/>
    <property type="match status" value="1"/>
</dbReference>
<comment type="cofactor">
    <cofactor evidence="10">
        <name>Zn(2+)</name>
        <dbReference type="ChEBI" id="CHEBI:29105"/>
    </cofactor>
    <text evidence="10">Binds 1 zinc ion per subunit.</text>
</comment>
<feature type="short sequence motif" description="'HIGH' region" evidence="10">
    <location>
        <begin position="32"/>
        <end position="42"/>
    </location>
</feature>
<evidence type="ECO:0000256" key="6">
    <source>
        <dbReference type="ARBA" id="ARBA00022833"/>
    </source>
</evidence>